<dbReference type="InterPro" id="IPR027417">
    <property type="entry name" value="P-loop_NTPase"/>
</dbReference>
<dbReference type="SUPFAM" id="SSF52540">
    <property type="entry name" value="P-loop containing nucleoside triphosphate hydrolases"/>
    <property type="match status" value="1"/>
</dbReference>
<evidence type="ECO:0000313" key="4">
    <source>
        <dbReference type="Proteomes" id="UP000823631"/>
    </source>
</evidence>
<reference evidence="3" key="2">
    <citation type="journal article" date="2021" name="PeerJ">
        <title>Extensive microbial diversity within the chicken gut microbiome revealed by metagenomics and culture.</title>
        <authorList>
            <person name="Gilroy R."/>
            <person name="Ravi A."/>
            <person name="Getino M."/>
            <person name="Pursley I."/>
            <person name="Horton D.L."/>
            <person name="Alikhan N.F."/>
            <person name="Baker D."/>
            <person name="Gharbi K."/>
            <person name="Hall N."/>
            <person name="Watson M."/>
            <person name="Adriaenssens E.M."/>
            <person name="Foster-Nyarko E."/>
            <person name="Jarju S."/>
            <person name="Secka A."/>
            <person name="Antonio M."/>
            <person name="Oren A."/>
            <person name="Chaudhuri R.R."/>
            <person name="La Ragione R."/>
            <person name="Hildebrand F."/>
            <person name="Pallen M.J."/>
        </authorList>
    </citation>
    <scope>NUCLEOTIDE SEQUENCE</scope>
    <source>
        <strain evidence="3">17213</strain>
    </source>
</reference>
<feature type="domain" description="KAP NTPase" evidence="2">
    <location>
        <begin position="25"/>
        <end position="299"/>
    </location>
</feature>
<feature type="region of interest" description="Disordered" evidence="1">
    <location>
        <begin position="559"/>
        <end position="587"/>
    </location>
</feature>
<evidence type="ECO:0000256" key="1">
    <source>
        <dbReference type="SAM" id="MobiDB-lite"/>
    </source>
</evidence>
<feature type="region of interest" description="Disordered" evidence="1">
    <location>
        <begin position="426"/>
        <end position="445"/>
    </location>
</feature>
<accession>A0A9D9GP93</accession>
<protein>
    <recommendedName>
        <fullName evidence="2">KAP NTPase domain-containing protein</fullName>
    </recommendedName>
</protein>
<organism evidence="3 4">
    <name type="scientific">Candidatus Avisuccinivibrio stercorigallinarum</name>
    <dbReference type="NCBI Taxonomy" id="2840704"/>
    <lineage>
        <taxon>Bacteria</taxon>
        <taxon>Pseudomonadati</taxon>
        <taxon>Pseudomonadota</taxon>
        <taxon>Gammaproteobacteria</taxon>
        <taxon>Aeromonadales</taxon>
        <taxon>Succinivibrionaceae</taxon>
        <taxon>Succinivibrionaceae incertae sedis</taxon>
        <taxon>Candidatus Avisuccinivibrio</taxon>
    </lineage>
</organism>
<dbReference type="PANTHER" id="PTHR22674">
    <property type="entry name" value="NTPASE, KAP FAMILY P-LOOP DOMAIN-CONTAINING 1"/>
    <property type="match status" value="1"/>
</dbReference>
<dbReference type="Gene3D" id="3.40.50.300">
    <property type="entry name" value="P-loop containing nucleotide triphosphate hydrolases"/>
    <property type="match status" value="1"/>
</dbReference>
<dbReference type="InterPro" id="IPR052754">
    <property type="entry name" value="NTPase_KAP_P-loop"/>
</dbReference>
<reference evidence="3" key="1">
    <citation type="submission" date="2020-10" db="EMBL/GenBank/DDBJ databases">
        <authorList>
            <person name="Gilroy R."/>
        </authorList>
    </citation>
    <scope>NUCLEOTIDE SEQUENCE</scope>
    <source>
        <strain evidence="3">17213</strain>
    </source>
</reference>
<comment type="caution">
    <text evidence="3">The sequence shown here is derived from an EMBL/GenBank/DDBJ whole genome shotgun (WGS) entry which is preliminary data.</text>
</comment>
<proteinExistence type="predicted"/>
<gene>
    <name evidence="3" type="ORF">IAB19_03960</name>
</gene>
<dbReference type="InterPro" id="IPR011646">
    <property type="entry name" value="KAP_P-loop"/>
</dbReference>
<evidence type="ECO:0000313" key="3">
    <source>
        <dbReference type="EMBL" id="MBO8415522.1"/>
    </source>
</evidence>
<dbReference type="EMBL" id="JADINH010000085">
    <property type="protein sequence ID" value="MBO8415522.1"/>
    <property type="molecule type" value="Genomic_DNA"/>
</dbReference>
<dbReference type="Pfam" id="PF07693">
    <property type="entry name" value="KAP_NTPase"/>
    <property type="match status" value="1"/>
</dbReference>
<dbReference type="AlphaFoldDB" id="A0A9D9GP93"/>
<dbReference type="Proteomes" id="UP000823631">
    <property type="component" value="Unassembled WGS sequence"/>
</dbReference>
<name>A0A9D9GP93_9GAMM</name>
<evidence type="ECO:0000259" key="2">
    <source>
        <dbReference type="Pfam" id="PF07693"/>
    </source>
</evidence>
<feature type="compositionally biased region" description="Acidic residues" evidence="1">
    <location>
        <begin position="564"/>
        <end position="573"/>
    </location>
</feature>
<dbReference type="PANTHER" id="PTHR22674:SF6">
    <property type="entry name" value="NTPASE KAP FAMILY P-LOOP DOMAIN-CONTAINING PROTEIN 1"/>
    <property type="match status" value="1"/>
</dbReference>
<sequence length="587" mass="66299">MGLFSRTKRGGFTDEAAYEDFFGIDKYIQGLSDFILECDTPMTISIQGAWGCGKTSLMQMVQQRIKDKVLIINFNTWQFSQFDLGNMLPFSMLQVMMRSLGGENFVSEKLYAGIKNISRFVAGTAAKTLAGVELDSFGSHGMVSEDLASEISNLKQKLKMVIDEKLSSSSVDRVVIFVDDLDRLQPQRAVELLEVLKLFLDCKGCVFVLAIDSEVVFRGVSQKYNFGENDHKRCQYFFDKIIQVPFIMPVASYDMNKYIGKCLEEINISNSAEEVEHFAKFIRYSIGTNPRAIKRLLNSYLLLTKISPENVGSILLFAVMCMQYLSPELYNFIVSNRMTLTAADFVKLVSAKDEDLEQLEEDHDADLSFMKSDNEDDELSDKISMFLNELSRLISSDHTVDHISEEDFNKLRNMLGAADSSVLNSDVSMAAPKEDKESSSGRGKRQKIRIVYNGRTYKNRKRLVTDIVYDYVNAHPGISSRELREAFPDDLQGSLHVIRSVEEAQKYSYGDVQFTLDNPLELSDGKFAVCRVWMNGAWNNFKRFTDHVVQNLGIELDIKSDGQAEGDEEEGQDAENSSSEQPAAEQA</sequence>